<dbReference type="PIRSF" id="PIRSF006648">
    <property type="entry name" value="DrrB"/>
    <property type="match status" value="1"/>
</dbReference>
<dbReference type="GO" id="GO:0140359">
    <property type="term" value="F:ABC-type transporter activity"/>
    <property type="evidence" value="ECO:0007669"/>
    <property type="project" value="InterPro"/>
</dbReference>
<feature type="transmembrane region" description="Helical" evidence="6">
    <location>
        <begin position="167"/>
        <end position="188"/>
    </location>
</feature>
<dbReference type="EMBL" id="JACHMH010000001">
    <property type="protein sequence ID" value="MBB4679341.1"/>
    <property type="molecule type" value="Genomic_DNA"/>
</dbReference>
<organism evidence="8 9">
    <name type="scientific">Crossiella cryophila</name>
    <dbReference type="NCBI Taxonomy" id="43355"/>
    <lineage>
        <taxon>Bacteria</taxon>
        <taxon>Bacillati</taxon>
        <taxon>Actinomycetota</taxon>
        <taxon>Actinomycetes</taxon>
        <taxon>Pseudonocardiales</taxon>
        <taxon>Pseudonocardiaceae</taxon>
        <taxon>Crossiella</taxon>
    </lineage>
</organism>
<dbReference type="RefSeq" id="WP_185005102.1">
    <property type="nucleotide sequence ID" value="NZ_BAAAUI010000001.1"/>
</dbReference>
<keyword evidence="3 6" id="KW-1133">Transmembrane helix</keyword>
<comment type="subcellular location">
    <subcellularLocation>
        <location evidence="6">Cell membrane</location>
        <topology evidence="6">Multi-pass membrane protein</topology>
    </subcellularLocation>
    <subcellularLocation>
        <location evidence="1">Membrane</location>
        <topology evidence="1">Multi-pass membrane protein</topology>
    </subcellularLocation>
</comment>
<proteinExistence type="inferred from homology"/>
<keyword evidence="9" id="KW-1185">Reference proteome</keyword>
<feature type="transmembrane region" description="Helical" evidence="6">
    <location>
        <begin position="139"/>
        <end position="160"/>
    </location>
</feature>
<dbReference type="PANTHER" id="PTHR43229:SF2">
    <property type="entry name" value="NODULATION PROTEIN J"/>
    <property type="match status" value="1"/>
</dbReference>
<dbReference type="GO" id="GO:0046677">
    <property type="term" value="P:response to antibiotic"/>
    <property type="evidence" value="ECO:0007669"/>
    <property type="project" value="UniProtKB-KW"/>
</dbReference>
<dbReference type="InterPro" id="IPR000412">
    <property type="entry name" value="ABC_2_transport"/>
</dbReference>
<evidence type="ECO:0000313" key="8">
    <source>
        <dbReference type="EMBL" id="MBB4679341.1"/>
    </source>
</evidence>
<evidence type="ECO:0000256" key="2">
    <source>
        <dbReference type="ARBA" id="ARBA00022692"/>
    </source>
</evidence>
<comment type="caution">
    <text evidence="8">The sequence shown here is derived from an EMBL/GenBank/DDBJ whole genome shotgun (WGS) entry which is preliminary data.</text>
</comment>
<evidence type="ECO:0000256" key="1">
    <source>
        <dbReference type="ARBA" id="ARBA00004141"/>
    </source>
</evidence>
<keyword evidence="6" id="KW-1003">Cell membrane</keyword>
<gene>
    <name evidence="8" type="ORF">HNR67_005459</name>
</gene>
<dbReference type="PANTHER" id="PTHR43229">
    <property type="entry name" value="NODULATION PROTEIN J"/>
    <property type="match status" value="1"/>
</dbReference>
<keyword evidence="2 6" id="KW-0812">Transmembrane</keyword>
<protein>
    <recommendedName>
        <fullName evidence="6">Transport permease protein</fullName>
    </recommendedName>
</protein>
<dbReference type="GO" id="GO:0043190">
    <property type="term" value="C:ATP-binding cassette (ABC) transporter complex"/>
    <property type="evidence" value="ECO:0007669"/>
    <property type="project" value="InterPro"/>
</dbReference>
<name>A0A7W7FUI6_9PSEU</name>
<keyword evidence="5" id="KW-0046">Antibiotic resistance</keyword>
<feature type="transmembrane region" description="Helical" evidence="6">
    <location>
        <begin position="225"/>
        <end position="245"/>
    </location>
</feature>
<dbReference type="PROSITE" id="PS51012">
    <property type="entry name" value="ABC_TM2"/>
    <property type="match status" value="1"/>
</dbReference>
<feature type="transmembrane region" description="Helical" evidence="6">
    <location>
        <begin position="23"/>
        <end position="46"/>
    </location>
</feature>
<evidence type="ECO:0000256" key="5">
    <source>
        <dbReference type="ARBA" id="ARBA00023251"/>
    </source>
</evidence>
<dbReference type="InterPro" id="IPR047817">
    <property type="entry name" value="ABC2_TM_bact-type"/>
</dbReference>
<comment type="similarity">
    <text evidence="6">Belongs to the ABC-2 integral membrane protein family.</text>
</comment>
<sequence>MNLITATGVIYAREMRPTLRNPMAIITGLLQPLLYVALFGPLLSTFSLPGVPGGGTPWAWFIPGMLVFTTLFGTAFAGADLMYERDMGSLERLLASPVSRIALLVGQVGRQVSTLLVQALVLIVVVLPFGLSVDPLGTFLGLVMLILLSAAVGIASLGLGLVIKQAYLFYTAVQTAILPLMLTAGMLLPMDTAPGWLYVLSRINPLTHVVNAERALFAGNFSHPAILISVGIVVLGGAGATAFALRAIRKLSA</sequence>
<evidence type="ECO:0000313" key="9">
    <source>
        <dbReference type="Proteomes" id="UP000533598"/>
    </source>
</evidence>
<reference evidence="8 9" key="1">
    <citation type="submission" date="2020-08" db="EMBL/GenBank/DDBJ databases">
        <title>Sequencing the genomes of 1000 actinobacteria strains.</title>
        <authorList>
            <person name="Klenk H.-P."/>
        </authorList>
    </citation>
    <scope>NUCLEOTIDE SEQUENCE [LARGE SCALE GENOMIC DNA]</scope>
    <source>
        <strain evidence="8 9">DSM 44230</strain>
    </source>
</reference>
<keyword evidence="4 6" id="KW-0472">Membrane</keyword>
<dbReference type="InterPro" id="IPR013525">
    <property type="entry name" value="ABC2_TM"/>
</dbReference>
<evidence type="ECO:0000256" key="4">
    <source>
        <dbReference type="ARBA" id="ARBA00023136"/>
    </source>
</evidence>
<feature type="transmembrane region" description="Helical" evidence="6">
    <location>
        <begin position="58"/>
        <end position="83"/>
    </location>
</feature>
<evidence type="ECO:0000259" key="7">
    <source>
        <dbReference type="PROSITE" id="PS51012"/>
    </source>
</evidence>
<feature type="transmembrane region" description="Helical" evidence="6">
    <location>
        <begin position="115"/>
        <end position="133"/>
    </location>
</feature>
<dbReference type="InterPro" id="IPR051784">
    <property type="entry name" value="Nod_factor_ABC_transporter"/>
</dbReference>
<evidence type="ECO:0000256" key="3">
    <source>
        <dbReference type="ARBA" id="ARBA00022989"/>
    </source>
</evidence>
<evidence type="ECO:0000256" key="6">
    <source>
        <dbReference type="RuleBase" id="RU361157"/>
    </source>
</evidence>
<dbReference type="Pfam" id="PF01061">
    <property type="entry name" value="ABC2_membrane"/>
    <property type="match status" value="1"/>
</dbReference>
<keyword evidence="6" id="KW-0813">Transport</keyword>
<feature type="domain" description="ABC transmembrane type-2" evidence="7">
    <location>
        <begin position="23"/>
        <end position="251"/>
    </location>
</feature>
<accession>A0A7W7FUI6</accession>
<dbReference type="AlphaFoldDB" id="A0A7W7FUI6"/>
<dbReference type="Proteomes" id="UP000533598">
    <property type="component" value="Unassembled WGS sequence"/>
</dbReference>